<dbReference type="EMBL" id="CP045650">
    <property type="protein sequence ID" value="QGA11349.1"/>
    <property type="molecule type" value="Genomic_DNA"/>
</dbReference>
<gene>
    <name evidence="1" type="ORF">GFH30_08050</name>
</gene>
<organism evidence="1 2">
    <name type="scientific">Acinetobacter wanghuae</name>
    <dbReference type="NCBI Taxonomy" id="2662362"/>
    <lineage>
        <taxon>Bacteria</taxon>
        <taxon>Pseudomonadati</taxon>
        <taxon>Pseudomonadota</taxon>
        <taxon>Gammaproteobacteria</taxon>
        <taxon>Moraxellales</taxon>
        <taxon>Moraxellaceae</taxon>
        <taxon>Acinetobacter</taxon>
    </lineage>
</organism>
<accession>A0ABX6D0N5</accession>
<dbReference type="RefSeq" id="WP_153371741.1">
    <property type="nucleotide sequence ID" value="NZ_CP045650.1"/>
</dbReference>
<dbReference type="Proteomes" id="UP000327478">
    <property type="component" value="Chromosome"/>
</dbReference>
<sequence length="275" mass="32860">MSKPKRSSLEVAKTIAWYDLTFSVLSALKGLNAHKDIATYFHEELVINEEDSNIFKKYKRGIVTPSNLWIQRCEDRFPGSYDYLKHKLWFFLEHKPLDEETLNLCLKNLPVTFLHMICTDITTREIKDLTIKDINEIKSYYNFNSLSCLVFLYYLGIQIGSKELINTSCLAIFDSFEKLSQFAPLRRAHIFLFNIISEQIFFLEFRENILNNPVRYFIPWQQYREQYWDNLSKQESIDIETKFQNDQILNTYLLEHENIMRELEINGLKDFTLKR</sequence>
<proteinExistence type="predicted"/>
<evidence type="ECO:0000313" key="1">
    <source>
        <dbReference type="EMBL" id="QGA11349.1"/>
    </source>
</evidence>
<evidence type="ECO:0000313" key="2">
    <source>
        <dbReference type="Proteomes" id="UP000327478"/>
    </source>
</evidence>
<reference evidence="1 2" key="1">
    <citation type="submission" date="2019-10" db="EMBL/GenBank/DDBJ databases">
        <authorList>
            <person name="Dong K."/>
        </authorList>
    </citation>
    <scope>NUCLEOTIDE SEQUENCE [LARGE SCALE GENOMIC DNA]</scope>
    <source>
        <strain evidence="2">dk386</strain>
    </source>
</reference>
<keyword evidence="2" id="KW-1185">Reference proteome</keyword>
<name>A0ABX6D0N5_9GAMM</name>
<protein>
    <submittedName>
        <fullName evidence="1">Uncharacterized protein</fullName>
    </submittedName>
</protein>